<evidence type="ECO:0000256" key="3">
    <source>
        <dbReference type="ARBA" id="ARBA00022771"/>
    </source>
</evidence>
<dbReference type="OrthoDB" id="2099180at2759"/>
<feature type="domain" description="C2H2-type" evidence="7">
    <location>
        <begin position="1143"/>
        <end position="1170"/>
    </location>
</feature>
<feature type="compositionally biased region" description="Low complexity" evidence="6">
    <location>
        <begin position="493"/>
        <end position="509"/>
    </location>
</feature>
<dbReference type="PANTHER" id="PTHR23057:SF0">
    <property type="entry name" value="JUXTAPOSED WITH ANOTHER ZINC FINGER PROTEIN 1"/>
    <property type="match status" value="1"/>
</dbReference>
<name>F4P4R8_BATDJ</name>
<proteinExistence type="predicted"/>
<feature type="compositionally biased region" description="Pro residues" evidence="6">
    <location>
        <begin position="1257"/>
        <end position="1267"/>
    </location>
</feature>
<dbReference type="PROSITE" id="PS50157">
    <property type="entry name" value="ZINC_FINGER_C2H2_2"/>
    <property type="match status" value="2"/>
</dbReference>
<feature type="region of interest" description="Disordered" evidence="6">
    <location>
        <begin position="105"/>
        <end position="126"/>
    </location>
</feature>
<dbReference type="STRING" id="684364.F4P4R8"/>
<reference evidence="8 9" key="1">
    <citation type="submission" date="2009-12" db="EMBL/GenBank/DDBJ databases">
        <title>The draft genome of Batrachochytrium dendrobatidis.</title>
        <authorList>
            <consortium name="US DOE Joint Genome Institute (JGI-PGF)"/>
            <person name="Kuo A."/>
            <person name="Salamov A."/>
            <person name="Schmutz J."/>
            <person name="Lucas S."/>
            <person name="Pitluck S."/>
            <person name="Rosenblum E."/>
            <person name="Stajich J."/>
            <person name="Eisen M."/>
            <person name="Grigoriev I.V."/>
        </authorList>
    </citation>
    <scope>NUCLEOTIDE SEQUENCE [LARGE SCALE GENOMIC DNA]</scope>
    <source>
        <strain evidence="9">JAM81 / FGSC 10211</strain>
    </source>
</reference>
<feature type="compositionally biased region" description="Low complexity" evidence="6">
    <location>
        <begin position="1269"/>
        <end position="1284"/>
    </location>
</feature>
<dbReference type="HOGENOM" id="CLU_261684_0_0_1"/>
<dbReference type="GeneID" id="18238753"/>
<sequence length="1298" mass="141019">MSQQHQNTLQQQLLHQQGAKQSAPYQPSQLTNSQYPQRQYLLQQQYYQQQLLNQQQPPLLYSQNTTAAQEHPQVRIKSSAVRQEERELAKGKQQWESHLQPSIYQQYNNQPPSQQKQQYPATQQTHLRTPHHKQWQHLQQYGQNLVEWRSTIAPDSDMSIMQQQLSHPASTPAVTADSIHTESQSVTTCQPSLPANQHYSQGVHMTHSHHANKPYTVPSPKTLTSRLVAATSGSMSAARHSVTHSATVNPGPASQWVVSDTTSDGLETQISKGIKSDDPSDSMASNHLGLDPCSSIDSVYRSDKVGTFRMNTNGGSSDNNMISVTTQQQPSAAQIQQMEFQSTMNRRSAVPSAAVNNINNATNMGMLATPTTLSFSASMGDPSAILATSAPFTSRSTSFDKSSMQHPSARYNQNFVTGGARAVPQFAQRLVMHGHPYNQQHNLQQQHTQTIPHAHVNSVSNSDLLSNANGGAMGQINSLKHKLSQAQHTQHDQSGQSGQYNQHHQHSQQLQSYYNPYTAYSSQLSQQSTPYNHSLDSFLHATDLLRVPTNSPIRDSNPSSRVNSANPTPELPHQMPAHLPNTSQSVSMNLQLAQQNIFTLAQPSRSPSPLLGNASGKNGAVTTSKATIKPHPTSVHIMHAHTKGLDPLSNPSSAASSATQHSDTPLSMRGTFIHNPTGIQMNMHSQLHMAGDPALSFDRHHSRSSTPNFTVSRESSPASRSTDLVSVHSARTDSYPYMDMYQQSVASGVAVRRDSHSTASTPNTGSMTAQFQVLGHGHLAAQQQYYQHPSLYLNQLQTKSINKPGTYDSPALNNVSLPHGQIGPDGLCIGGTPLSSDPQAATDSKTGPQCWPTNGFQYNLSTDMEVDLNLSEENNTQLNIARLDNAGNAALQVGALHNLLNTHINMNQSQKAQKNPLNSSYPSQEIQGLQDSNAADGHISQMMGSLEFNSAATSPAIGLSNNHPDQQLTDSVNFSRPTLDGSGSASNFYGAVGFLSQESDQDLQSFPLQQHDLNSSTFSLNRAANLEESRTSSGSTFLIAKPFKCHYSCNKSYKNANGLKYHLIHVHGEYPASSGIHTPHNGGGGSLNNSGNDGSRRGRGSNTPASATSGDLSRTGTPTPNAGFPSSGPTSNVTFIHPSHRQYQCPISPLCIKTYKSVGGLRYHLKHAHSDLSLVDWQQVITYARELAERGSTQLRLNITTGLGLGSNSGTVALSDCIPNSTALNANHLELCADQLSRSAPPPQTGADVAGMLNSSPPIPMQTPLVPPQLNSSNQQYQQQTNKSTLNKSSDSYDYYHQ</sequence>
<dbReference type="PANTHER" id="PTHR23057">
    <property type="entry name" value="JUXTAPOSED WITH ANOTHER ZINC FINGER PROTEIN 1"/>
    <property type="match status" value="1"/>
</dbReference>
<feature type="region of interest" description="Disordered" evidence="6">
    <location>
        <begin position="1"/>
        <end position="31"/>
    </location>
</feature>
<dbReference type="PROSITE" id="PS00028">
    <property type="entry name" value="ZINC_FINGER_C2H2_1"/>
    <property type="match status" value="1"/>
</dbReference>
<evidence type="ECO:0000256" key="2">
    <source>
        <dbReference type="ARBA" id="ARBA00022737"/>
    </source>
</evidence>
<organism evidence="8 9">
    <name type="scientific">Batrachochytrium dendrobatidis (strain JAM81 / FGSC 10211)</name>
    <name type="common">Frog chytrid fungus</name>
    <dbReference type="NCBI Taxonomy" id="684364"/>
    <lineage>
        <taxon>Eukaryota</taxon>
        <taxon>Fungi</taxon>
        <taxon>Fungi incertae sedis</taxon>
        <taxon>Chytridiomycota</taxon>
        <taxon>Chytridiomycota incertae sedis</taxon>
        <taxon>Chytridiomycetes</taxon>
        <taxon>Rhizophydiales</taxon>
        <taxon>Rhizophydiales incertae sedis</taxon>
        <taxon>Batrachochytrium</taxon>
    </lineage>
</organism>
<feature type="compositionally biased region" description="Low complexity" evidence="6">
    <location>
        <begin position="1"/>
        <end position="17"/>
    </location>
</feature>
<dbReference type="GO" id="GO:0005634">
    <property type="term" value="C:nucleus"/>
    <property type="evidence" value="ECO:0000318"/>
    <property type="project" value="GO_Central"/>
</dbReference>
<dbReference type="InParanoid" id="F4P4R8"/>
<feature type="compositionally biased region" description="Polar residues" evidence="6">
    <location>
        <begin position="1103"/>
        <end position="1120"/>
    </location>
</feature>
<evidence type="ECO:0000313" key="9">
    <source>
        <dbReference type="Proteomes" id="UP000007241"/>
    </source>
</evidence>
<dbReference type="Proteomes" id="UP000007241">
    <property type="component" value="Unassembled WGS sequence"/>
</dbReference>
<dbReference type="InterPro" id="IPR051580">
    <property type="entry name" value="ZnF-Chromatin_assoc"/>
</dbReference>
<feature type="region of interest" description="Disordered" evidence="6">
    <location>
        <begin position="644"/>
        <end position="666"/>
    </location>
</feature>
<dbReference type="InterPro" id="IPR013087">
    <property type="entry name" value="Znf_C2H2_type"/>
</dbReference>
<feature type="region of interest" description="Disordered" evidence="6">
    <location>
        <begin position="695"/>
        <end position="725"/>
    </location>
</feature>
<dbReference type="RefSeq" id="XP_006679418.1">
    <property type="nucleotide sequence ID" value="XM_006679355.1"/>
</dbReference>
<feature type="compositionally biased region" description="Low complexity" evidence="6">
    <location>
        <begin position="105"/>
        <end position="124"/>
    </location>
</feature>
<feature type="region of interest" description="Disordered" evidence="6">
    <location>
        <begin position="549"/>
        <end position="581"/>
    </location>
</feature>
<gene>
    <name evidence="8" type="ORF">BATDEDRAFT_25280</name>
</gene>
<keyword evidence="1" id="KW-0479">Metal-binding</keyword>
<evidence type="ECO:0000256" key="5">
    <source>
        <dbReference type="PROSITE-ProRule" id="PRU00042"/>
    </source>
</evidence>
<dbReference type="EMBL" id="GL882885">
    <property type="protein sequence ID" value="EGF79849.1"/>
    <property type="molecule type" value="Genomic_DNA"/>
</dbReference>
<feature type="region of interest" description="Disordered" evidence="6">
    <location>
        <begin position="1074"/>
        <end position="1131"/>
    </location>
</feature>
<dbReference type="GO" id="GO:0008270">
    <property type="term" value="F:zinc ion binding"/>
    <property type="evidence" value="ECO:0007669"/>
    <property type="project" value="UniProtKB-KW"/>
</dbReference>
<evidence type="ECO:0000256" key="6">
    <source>
        <dbReference type="SAM" id="MobiDB-lite"/>
    </source>
</evidence>
<evidence type="ECO:0000256" key="4">
    <source>
        <dbReference type="ARBA" id="ARBA00022833"/>
    </source>
</evidence>
<feature type="domain" description="C2H2-type" evidence="7">
    <location>
        <begin position="1043"/>
        <end position="1067"/>
    </location>
</feature>
<feature type="compositionally biased region" description="Polar residues" evidence="6">
    <location>
        <begin position="704"/>
        <end position="724"/>
    </location>
</feature>
<feature type="compositionally biased region" description="Polar residues" evidence="6">
    <location>
        <begin position="18"/>
        <end position="31"/>
    </location>
</feature>
<protein>
    <recommendedName>
        <fullName evidence="7">C2H2-type domain-containing protein</fullName>
    </recommendedName>
</protein>
<keyword evidence="3 5" id="KW-0863">Zinc-finger</keyword>
<keyword evidence="2" id="KW-0677">Repeat</keyword>
<evidence type="ECO:0000256" key="1">
    <source>
        <dbReference type="ARBA" id="ARBA00022723"/>
    </source>
</evidence>
<keyword evidence="4" id="KW-0862">Zinc</keyword>
<feature type="compositionally biased region" description="Polar residues" evidence="6">
    <location>
        <begin position="549"/>
        <end position="567"/>
    </location>
</feature>
<feature type="region of interest" description="Disordered" evidence="6">
    <location>
        <begin position="480"/>
        <end position="509"/>
    </location>
</feature>
<evidence type="ECO:0000313" key="8">
    <source>
        <dbReference type="EMBL" id="EGF79849.1"/>
    </source>
</evidence>
<feature type="region of interest" description="Disordered" evidence="6">
    <location>
        <begin position="1253"/>
        <end position="1298"/>
    </location>
</feature>
<accession>F4P4R8</accession>
<evidence type="ECO:0000259" key="7">
    <source>
        <dbReference type="PROSITE" id="PS50157"/>
    </source>
</evidence>
<feature type="region of interest" description="Disordered" evidence="6">
    <location>
        <begin position="603"/>
        <end position="625"/>
    </location>
</feature>
<keyword evidence="9" id="KW-1185">Reference proteome</keyword>
<dbReference type="OMA" id="QKSHRTH"/>
<dbReference type="SMART" id="SM00355">
    <property type="entry name" value="ZnF_C2H2"/>
    <property type="match status" value="2"/>
</dbReference>